<dbReference type="PANTHER" id="PTHR30313:SF2">
    <property type="entry name" value="DNA PRIMASE"/>
    <property type="match status" value="1"/>
</dbReference>
<dbReference type="InterPro" id="IPR016136">
    <property type="entry name" value="DNA_helicase_N/primase_C"/>
</dbReference>
<keyword evidence="15" id="KW-0175">Coiled coil</keyword>
<protein>
    <recommendedName>
        <fullName evidence="12 13">DNA primase</fullName>
        <ecNumber evidence="12">2.7.7.101</ecNumber>
    </recommendedName>
</protein>
<keyword evidence="19" id="KW-1185">Reference proteome</keyword>
<dbReference type="GO" id="GO:1990077">
    <property type="term" value="C:primosome complex"/>
    <property type="evidence" value="ECO:0007669"/>
    <property type="project" value="UniProtKB-KW"/>
</dbReference>
<feature type="coiled-coil region" evidence="15">
    <location>
        <begin position="580"/>
        <end position="624"/>
    </location>
</feature>
<dbReference type="SMART" id="SM00493">
    <property type="entry name" value="TOPRIM"/>
    <property type="match status" value="1"/>
</dbReference>
<evidence type="ECO:0000256" key="9">
    <source>
        <dbReference type="ARBA" id="ARBA00022842"/>
    </source>
</evidence>
<dbReference type="EMBL" id="JAAOIV010000017">
    <property type="protein sequence ID" value="NHN57441.1"/>
    <property type="molecule type" value="Genomic_DNA"/>
</dbReference>
<dbReference type="SMART" id="SM00400">
    <property type="entry name" value="ZnF_CHCC"/>
    <property type="match status" value="1"/>
</dbReference>
<evidence type="ECO:0000256" key="1">
    <source>
        <dbReference type="ARBA" id="ARBA00022478"/>
    </source>
</evidence>
<sequence length="626" mass="68324">MAGLIKAEDIALVKERTAIDEVVAEHVTLRSAGPGSMKGLCPFHDEKTPSFYVRPAVGAYNCFGCGKGGDVISFVMEMEHLTFAESVERLAAKSGIELHYEEGAGPRRESVGQRTRLLEAHRVAQEFYAEALLSAAEARTARDFLRARGFTGATIKPFGVGYAPRGGEELAKLLRDKGFTPEELTLSGLVGQGRRGLYDRFRGRVVWPIRDVTGDTIGFGARRIFDDDRIEAKYLNTAETPLYKKTQVLYGLDLAKRDIAKDRKVVVVEGYTDVMACHLAGVPHAVATCGTSFGADHVKALRRLIRDEADQAPGKVIFTFDGDAAGQKAALRAFELDGMWSAQSFVAVAADGKDPCDLRQSDGNEAVVQLVDSATRLFDFVLRTTLSRFDLASPEGRVAGMRAIAPVLKGIRDEALREQYVHESAGRLGMPVDRVTAEVARATPAAARPERQRRQVEEEAAPEPGIRLPDGRDPRVRAEQQLLACALQYPGAVPGVELKELQAADFGERAHGAIFAALMGVGDPAGRSMQGWSDAVRQAAPEVLREYVARLSVTPLPVRLEGNGLPDSRYAASLIRDVRINALRRQIQEVTAELLQASDRPEDSRRIGIQLQDLQRQLARLTSQAS</sequence>
<dbReference type="Gene3D" id="1.10.860.10">
    <property type="entry name" value="DNAb Helicase, Chain A"/>
    <property type="match status" value="1"/>
</dbReference>
<keyword evidence="1 12" id="KW-0240">DNA-directed RNA polymerase</keyword>
<dbReference type="RefSeq" id="WP_166198775.1">
    <property type="nucleotide sequence ID" value="NZ_JAAOIV010000017.1"/>
</dbReference>
<dbReference type="GO" id="GO:0008270">
    <property type="term" value="F:zinc ion binding"/>
    <property type="evidence" value="ECO:0007669"/>
    <property type="project" value="UniProtKB-UniRule"/>
</dbReference>
<reference evidence="18" key="1">
    <citation type="submission" date="2020-03" db="EMBL/GenBank/DDBJ databases">
        <title>Draft sequencing of Calidifontibacter sp. DB0510.</title>
        <authorList>
            <person name="Kim D.-U."/>
        </authorList>
    </citation>
    <scope>NUCLEOTIDE SEQUENCE</scope>
    <source>
        <strain evidence="18">DB0510</strain>
    </source>
</reference>
<keyword evidence="9" id="KW-0460">Magnesium</keyword>
<dbReference type="SUPFAM" id="SSF56731">
    <property type="entry name" value="DNA primase core"/>
    <property type="match status" value="1"/>
</dbReference>
<accession>A0A967B247</accession>
<keyword evidence="10 12" id="KW-0238">DNA-binding</keyword>
<dbReference type="Pfam" id="PF10410">
    <property type="entry name" value="DnaB_bind"/>
    <property type="match status" value="1"/>
</dbReference>
<dbReference type="GO" id="GO:0003677">
    <property type="term" value="F:DNA binding"/>
    <property type="evidence" value="ECO:0007669"/>
    <property type="project" value="UniProtKB-KW"/>
</dbReference>
<evidence type="ECO:0000313" key="18">
    <source>
        <dbReference type="EMBL" id="NHN57441.1"/>
    </source>
</evidence>
<dbReference type="InterPro" id="IPR013264">
    <property type="entry name" value="DNAG_N"/>
</dbReference>
<dbReference type="HAMAP" id="MF_00974">
    <property type="entry name" value="DNA_primase_DnaG"/>
    <property type="match status" value="1"/>
</dbReference>
<evidence type="ECO:0000256" key="10">
    <source>
        <dbReference type="ARBA" id="ARBA00023125"/>
    </source>
</evidence>
<dbReference type="Gene3D" id="3.40.1360.10">
    <property type="match status" value="1"/>
</dbReference>
<dbReference type="FunFam" id="3.90.580.10:FF:000001">
    <property type="entry name" value="DNA primase"/>
    <property type="match status" value="1"/>
</dbReference>
<evidence type="ECO:0000313" key="19">
    <source>
        <dbReference type="Proteomes" id="UP000744769"/>
    </source>
</evidence>
<evidence type="ECO:0000256" key="11">
    <source>
        <dbReference type="ARBA" id="ARBA00023163"/>
    </source>
</evidence>
<feature type="compositionally biased region" description="Basic and acidic residues" evidence="16">
    <location>
        <begin position="448"/>
        <end position="457"/>
    </location>
</feature>
<dbReference type="NCBIfam" id="TIGR01391">
    <property type="entry name" value="dnaG"/>
    <property type="match status" value="1"/>
</dbReference>
<dbReference type="GO" id="GO:0006269">
    <property type="term" value="P:DNA replication, synthesis of primer"/>
    <property type="evidence" value="ECO:0007669"/>
    <property type="project" value="UniProtKB-UniRule"/>
</dbReference>
<keyword evidence="6 12" id="KW-0479">Metal-binding</keyword>
<evidence type="ECO:0000256" key="3">
    <source>
        <dbReference type="ARBA" id="ARBA00022679"/>
    </source>
</evidence>
<keyword evidence="11 12" id="KW-0804">Transcription</keyword>
<dbReference type="Gene3D" id="3.90.980.10">
    <property type="entry name" value="DNA primase, catalytic core, N-terminal domain"/>
    <property type="match status" value="1"/>
</dbReference>
<evidence type="ECO:0000256" key="5">
    <source>
        <dbReference type="ARBA" id="ARBA00022705"/>
    </source>
</evidence>
<keyword evidence="2 12" id="KW-0639">Primosome</keyword>
<feature type="zinc finger region" description="CHC2-type" evidence="12 14">
    <location>
        <begin position="41"/>
        <end position="65"/>
    </location>
</feature>
<evidence type="ECO:0000256" key="2">
    <source>
        <dbReference type="ARBA" id="ARBA00022515"/>
    </source>
</evidence>
<evidence type="ECO:0000256" key="12">
    <source>
        <dbReference type="HAMAP-Rule" id="MF_00974"/>
    </source>
</evidence>
<dbReference type="Pfam" id="PF08278">
    <property type="entry name" value="DnaG_DnaB_bind"/>
    <property type="match status" value="1"/>
</dbReference>
<dbReference type="InterPro" id="IPR030846">
    <property type="entry name" value="DnaG_bac"/>
</dbReference>
<keyword evidence="5 12" id="KW-0235">DNA replication</keyword>
<dbReference type="GO" id="GO:0005737">
    <property type="term" value="C:cytoplasm"/>
    <property type="evidence" value="ECO:0007669"/>
    <property type="project" value="TreeGrafter"/>
</dbReference>
<dbReference type="SUPFAM" id="SSF57783">
    <property type="entry name" value="Zinc beta-ribbon"/>
    <property type="match status" value="1"/>
</dbReference>
<keyword evidence="4 12" id="KW-0548">Nucleotidyltransferase</keyword>
<dbReference type="CDD" id="cd03364">
    <property type="entry name" value="TOPRIM_DnaG_primases"/>
    <property type="match status" value="1"/>
</dbReference>
<dbReference type="InterPro" id="IPR019475">
    <property type="entry name" value="DNA_primase_DnaB-bd"/>
</dbReference>
<dbReference type="Pfam" id="PF01807">
    <property type="entry name" value="Zn_ribbon_DnaG"/>
    <property type="match status" value="1"/>
</dbReference>
<comment type="caution">
    <text evidence="18">The sequence shown here is derived from an EMBL/GenBank/DDBJ whole genome shotgun (WGS) entry which is preliminary data.</text>
</comment>
<dbReference type="AlphaFoldDB" id="A0A967B247"/>
<comment type="function">
    <text evidence="12 13">RNA polymerase that catalyzes the synthesis of short RNA molecules used as primers for DNA polymerase during DNA replication.</text>
</comment>
<gene>
    <name evidence="12" type="primary">dnaG</name>
    <name evidence="18" type="ORF">G9U51_16865</name>
</gene>
<comment type="domain">
    <text evidence="12">Contains an N-terminal zinc-binding domain, a central core domain that contains the primase activity, and a C-terminal DnaB-binding domain.</text>
</comment>
<dbReference type="InterPro" id="IPR006295">
    <property type="entry name" value="DNA_primase_DnaG"/>
</dbReference>
<dbReference type="InterPro" id="IPR036977">
    <property type="entry name" value="DNA_primase_Znf_CHC2"/>
</dbReference>
<comment type="similarity">
    <text evidence="12 13">Belongs to the DnaG primase family.</text>
</comment>
<evidence type="ECO:0000256" key="16">
    <source>
        <dbReference type="SAM" id="MobiDB-lite"/>
    </source>
</evidence>
<dbReference type="Pfam" id="PF08275">
    <property type="entry name" value="DNAG_N"/>
    <property type="match status" value="1"/>
</dbReference>
<evidence type="ECO:0000259" key="17">
    <source>
        <dbReference type="PROSITE" id="PS50880"/>
    </source>
</evidence>
<comment type="cofactor">
    <cofactor evidence="12 13 14">
        <name>Zn(2+)</name>
        <dbReference type="ChEBI" id="CHEBI:29105"/>
    </cofactor>
    <text evidence="12 13 14">Binds 1 zinc ion per monomer.</text>
</comment>
<dbReference type="PROSITE" id="PS50880">
    <property type="entry name" value="TOPRIM"/>
    <property type="match status" value="1"/>
</dbReference>
<comment type="catalytic activity">
    <reaction evidence="12">
        <text>ssDNA + n NTP = ssDNA/pppN(pN)n-1 hybrid + (n-1) diphosphate.</text>
        <dbReference type="EC" id="2.7.7.101"/>
    </reaction>
</comment>
<dbReference type="PIRSF" id="PIRSF002811">
    <property type="entry name" value="DnaG"/>
    <property type="match status" value="1"/>
</dbReference>
<dbReference type="InterPro" id="IPR006171">
    <property type="entry name" value="TOPRIM_dom"/>
</dbReference>
<keyword evidence="7 12" id="KW-0863">Zinc-finger</keyword>
<dbReference type="InterPro" id="IPR002694">
    <property type="entry name" value="Znf_CHC2"/>
</dbReference>
<dbReference type="Gene3D" id="3.90.580.10">
    <property type="entry name" value="Zinc finger, CHC2-type domain"/>
    <property type="match status" value="1"/>
</dbReference>
<name>A0A967B247_9MICO</name>
<dbReference type="Proteomes" id="UP000744769">
    <property type="component" value="Unassembled WGS sequence"/>
</dbReference>
<comment type="subunit">
    <text evidence="12">Monomer. Interacts with DnaB.</text>
</comment>
<dbReference type="PANTHER" id="PTHR30313">
    <property type="entry name" value="DNA PRIMASE"/>
    <property type="match status" value="1"/>
</dbReference>
<evidence type="ECO:0000256" key="7">
    <source>
        <dbReference type="ARBA" id="ARBA00022771"/>
    </source>
</evidence>
<dbReference type="Pfam" id="PF13662">
    <property type="entry name" value="Toprim_4"/>
    <property type="match status" value="1"/>
</dbReference>
<evidence type="ECO:0000256" key="4">
    <source>
        <dbReference type="ARBA" id="ARBA00022695"/>
    </source>
</evidence>
<dbReference type="InterPro" id="IPR013173">
    <property type="entry name" value="DNA_primase_DnaG_DnaB-bd_dom"/>
</dbReference>
<dbReference type="InterPro" id="IPR034151">
    <property type="entry name" value="TOPRIM_DnaG_bac"/>
</dbReference>
<dbReference type="GO" id="GO:0000428">
    <property type="term" value="C:DNA-directed RNA polymerase complex"/>
    <property type="evidence" value="ECO:0007669"/>
    <property type="project" value="UniProtKB-KW"/>
</dbReference>
<feature type="domain" description="Toprim" evidence="17">
    <location>
        <begin position="263"/>
        <end position="363"/>
    </location>
</feature>
<keyword evidence="8 12" id="KW-0862">Zinc</keyword>
<keyword evidence="3 12" id="KW-0808">Transferase</keyword>
<evidence type="ECO:0000256" key="15">
    <source>
        <dbReference type="SAM" id="Coils"/>
    </source>
</evidence>
<proteinExistence type="inferred from homology"/>
<evidence type="ECO:0000256" key="14">
    <source>
        <dbReference type="PIRSR" id="PIRSR002811-1"/>
    </source>
</evidence>
<dbReference type="GO" id="GO:0003899">
    <property type="term" value="F:DNA-directed RNA polymerase activity"/>
    <property type="evidence" value="ECO:0007669"/>
    <property type="project" value="UniProtKB-UniRule"/>
</dbReference>
<organism evidence="18 19">
    <name type="scientific">Metallococcus carri</name>
    <dbReference type="NCBI Taxonomy" id="1656884"/>
    <lineage>
        <taxon>Bacteria</taxon>
        <taxon>Bacillati</taxon>
        <taxon>Actinomycetota</taxon>
        <taxon>Actinomycetes</taxon>
        <taxon>Micrococcales</taxon>
        <taxon>Dermacoccaceae</taxon>
        <taxon>Metallococcus</taxon>
    </lineage>
</organism>
<dbReference type="EC" id="2.7.7.101" evidence="12"/>
<evidence type="ECO:0000256" key="8">
    <source>
        <dbReference type="ARBA" id="ARBA00022833"/>
    </source>
</evidence>
<evidence type="ECO:0000256" key="13">
    <source>
        <dbReference type="PIRNR" id="PIRNR002811"/>
    </source>
</evidence>
<dbReference type="InterPro" id="IPR050219">
    <property type="entry name" value="DnaG_primase"/>
</dbReference>
<dbReference type="InterPro" id="IPR037068">
    <property type="entry name" value="DNA_primase_core_N_sf"/>
</dbReference>
<feature type="region of interest" description="Disordered" evidence="16">
    <location>
        <begin position="441"/>
        <end position="472"/>
    </location>
</feature>
<evidence type="ECO:0000256" key="6">
    <source>
        <dbReference type="ARBA" id="ARBA00022723"/>
    </source>
</evidence>